<comment type="caution">
    <text evidence="2">The sequence shown here is derived from an EMBL/GenBank/DDBJ whole genome shotgun (WGS) entry which is preliminary data.</text>
</comment>
<dbReference type="OrthoDB" id="5826599at2"/>
<evidence type="ECO:0000313" key="3">
    <source>
        <dbReference type="Proteomes" id="UP000319828"/>
    </source>
</evidence>
<gene>
    <name evidence="2" type="ORF">FOF44_09625</name>
</gene>
<organism evidence="2 3">
    <name type="scientific">Vibrio algivorus</name>
    <dbReference type="NCBI Taxonomy" id="1667024"/>
    <lineage>
        <taxon>Bacteria</taxon>
        <taxon>Pseudomonadati</taxon>
        <taxon>Pseudomonadota</taxon>
        <taxon>Gammaproteobacteria</taxon>
        <taxon>Vibrionales</taxon>
        <taxon>Vibrionaceae</taxon>
        <taxon>Vibrio</taxon>
    </lineage>
</organism>
<dbReference type="AlphaFoldDB" id="A0A557P6W6"/>
<sequence length="274" mass="32164">MFIGISILLLIGILASMFYFNITREKSHQYRYRLINQLRQLINLTRQHRALTHAHLAAAVYSVQTLKQTNLSIIEILQNLKLSAGADTGPEIRVLYDKTQSVLLNWTEFNVAKNQLEHGRLIRQMMFLTDEIMIEWLIDTHHDDIAEEYHHRWQKILDTLESLTRFRISIQDIDTPIGQQRFRHHAVMLSRRMNQLSLICPLTMTDNDQNGVIQTLKYWEQQESVIETPEQLYQLSLEASYLIFNVYDQILSETCEEIYLPLEAIIIGEKKPAI</sequence>
<dbReference type="RefSeq" id="WP_144388196.1">
    <property type="nucleotide sequence ID" value="NZ_CANNCB010000012.1"/>
</dbReference>
<dbReference type="Proteomes" id="UP000319828">
    <property type="component" value="Unassembled WGS sequence"/>
</dbReference>
<name>A0A557P6W6_9VIBR</name>
<keyword evidence="1" id="KW-1133">Transmembrane helix</keyword>
<reference evidence="2 3" key="1">
    <citation type="submission" date="2019-07" db="EMBL/GenBank/DDBJ databases">
        <title>The draft genome sequence of Vibrio algivorus M1486.</title>
        <authorList>
            <person name="Meng X."/>
        </authorList>
    </citation>
    <scope>NUCLEOTIDE SEQUENCE [LARGE SCALE GENOMIC DNA]</scope>
    <source>
        <strain evidence="2 3">M1486</strain>
    </source>
</reference>
<accession>A0A557P6W6</accession>
<dbReference type="EMBL" id="VMKJ01000017">
    <property type="protein sequence ID" value="TVO36393.1"/>
    <property type="molecule type" value="Genomic_DNA"/>
</dbReference>
<evidence type="ECO:0008006" key="4">
    <source>
        <dbReference type="Google" id="ProtNLM"/>
    </source>
</evidence>
<evidence type="ECO:0000256" key="1">
    <source>
        <dbReference type="SAM" id="Phobius"/>
    </source>
</evidence>
<feature type="transmembrane region" description="Helical" evidence="1">
    <location>
        <begin position="6"/>
        <end position="23"/>
    </location>
</feature>
<protein>
    <recommendedName>
        <fullName evidence="4">Nitrate/nitrite sensing protein domain-containing protein</fullName>
    </recommendedName>
</protein>
<keyword evidence="1" id="KW-0812">Transmembrane</keyword>
<keyword evidence="1" id="KW-0472">Membrane</keyword>
<evidence type="ECO:0000313" key="2">
    <source>
        <dbReference type="EMBL" id="TVO36393.1"/>
    </source>
</evidence>
<proteinExistence type="predicted"/>